<dbReference type="AlphaFoldDB" id="A0A1C4GA79"/>
<dbReference type="EMBL" id="FMAR01000036">
    <property type="protein sequence ID" value="SCC64725.1"/>
    <property type="molecule type" value="Genomic_DNA"/>
</dbReference>
<protein>
    <recommendedName>
        <fullName evidence="3">Immunity protein 50</fullName>
    </recommendedName>
</protein>
<reference evidence="1 2" key="1">
    <citation type="submission" date="2016-08" db="EMBL/GenBank/DDBJ databases">
        <authorList>
            <person name="Seilhamer J.J."/>
        </authorList>
    </citation>
    <scope>NUCLEOTIDE SEQUENCE [LARGE SCALE GENOMIC DNA]</scope>
    <source>
        <strain evidence="1 2">A37T2</strain>
    </source>
</reference>
<dbReference type="Proteomes" id="UP000242818">
    <property type="component" value="Unassembled WGS sequence"/>
</dbReference>
<dbReference type="STRING" id="1335309.GA0116948_1365"/>
<gene>
    <name evidence="1" type="ORF">GA0116948_1365</name>
</gene>
<name>A0A1C4GA79_9BACT</name>
<organism evidence="1 2">
    <name type="scientific">Chitinophaga costaii</name>
    <dbReference type="NCBI Taxonomy" id="1335309"/>
    <lineage>
        <taxon>Bacteria</taxon>
        <taxon>Pseudomonadati</taxon>
        <taxon>Bacteroidota</taxon>
        <taxon>Chitinophagia</taxon>
        <taxon>Chitinophagales</taxon>
        <taxon>Chitinophagaceae</taxon>
        <taxon>Chitinophaga</taxon>
    </lineage>
</organism>
<dbReference type="RefSeq" id="WP_089715790.1">
    <property type="nucleotide sequence ID" value="NZ_FMAR01000036.1"/>
</dbReference>
<evidence type="ECO:0008006" key="3">
    <source>
        <dbReference type="Google" id="ProtNLM"/>
    </source>
</evidence>
<dbReference type="OrthoDB" id="9954590at2"/>
<accession>A0A1C4GA79</accession>
<proteinExistence type="predicted"/>
<evidence type="ECO:0000313" key="1">
    <source>
        <dbReference type="EMBL" id="SCC64725.1"/>
    </source>
</evidence>
<evidence type="ECO:0000313" key="2">
    <source>
        <dbReference type="Proteomes" id="UP000242818"/>
    </source>
</evidence>
<keyword evidence="2" id="KW-1185">Reference proteome</keyword>
<sequence length="115" mass="13355">MLILNETIEELRKLELHDQGINRIDFDFSKREITISFSVYEESASDHVGLIYEFSDVRSLIISQVDLKTFLDLEIHSHEVIARPEGDYSFRLEMLQGIGDPSSVIFFLFGQCRKL</sequence>